<dbReference type="GO" id="GO:0071164">
    <property type="term" value="F:RNA cap trimethylguanosine synthase activity"/>
    <property type="evidence" value="ECO:0007669"/>
    <property type="project" value="TreeGrafter"/>
</dbReference>
<gene>
    <name evidence="8" type="ORF">Vbra_16733</name>
</gene>
<keyword evidence="9" id="KW-1185">Reference proteome</keyword>
<evidence type="ECO:0000256" key="4">
    <source>
        <dbReference type="ARBA" id="ARBA00048740"/>
    </source>
</evidence>
<dbReference type="PANTHER" id="PTHR14741">
    <property type="entry name" value="S-ADENOSYLMETHIONINE-DEPENDENT METHYLTRANSFERASE RELATED"/>
    <property type="match status" value="1"/>
</dbReference>
<dbReference type="Proteomes" id="UP000041254">
    <property type="component" value="Unassembled WGS sequence"/>
</dbReference>
<accession>A0A0G4G2K0</accession>
<proteinExistence type="inferred from homology"/>
<evidence type="ECO:0000256" key="5">
    <source>
        <dbReference type="ARBA" id="ARBA00048763"/>
    </source>
</evidence>
<dbReference type="InterPro" id="IPR029063">
    <property type="entry name" value="SAM-dependent_MTases_sf"/>
</dbReference>
<comment type="catalytic activity">
    <reaction evidence="6">
        <text>a 5'-end (N(7)-methyl 5'-triphosphoguanosine)-ribonucleoside in snRNA + S-adenosyl-L-methionine = a 5'-end (N(2),N(7)-dimethyl 5'-triphosphoguanosine)-ribonucleoside in snRNA + S-adenosyl-L-homocysteine + H(+)</text>
        <dbReference type="Rhea" id="RHEA:78471"/>
        <dbReference type="Rhea" id="RHEA-COMP:19085"/>
        <dbReference type="Rhea" id="RHEA-COMP:19087"/>
        <dbReference type="ChEBI" id="CHEBI:15378"/>
        <dbReference type="ChEBI" id="CHEBI:57856"/>
        <dbReference type="ChEBI" id="CHEBI:59789"/>
        <dbReference type="ChEBI" id="CHEBI:156461"/>
        <dbReference type="ChEBI" id="CHEBI:172880"/>
    </reaction>
    <physiologicalReaction direction="left-to-right" evidence="6">
        <dbReference type="Rhea" id="RHEA:78472"/>
    </physiologicalReaction>
</comment>
<dbReference type="OrthoDB" id="194443at2759"/>
<dbReference type="PANTHER" id="PTHR14741:SF32">
    <property type="entry name" value="TRIMETHYLGUANOSINE SYNTHASE"/>
    <property type="match status" value="1"/>
</dbReference>
<dbReference type="GO" id="GO:0005634">
    <property type="term" value="C:nucleus"/>
    <property type="evidence" value="ECO:0007669"/>
    <property type="project" value="TreeGrafter"/>
</dbReference>
<sequence length="300" mass="32732">MPAPDELGGGIPVSVECLMGLVTIMITTCPHAETGNEWLWGNMWKHVKYNFKMRRSITPRFIADCISNTIVAYLGLGIVLDAFSGVGGQTASLLAAGLTVYACDIDRTNVEHTTHNASVHGRGVLERLFMKCGDYFKQVASLASRWAREGKKFAAIHFDMPWGDEYKNKTYDINKMGDGTMSAFRVLDVAASLTDSFVVKCPKTVPIADVLKLAYYVQSIESRVGTANTPLVEVFMSGNKTTKAVIYIGDIAKKRLADIPPAARVRDLTRQQLTIEECASGMSAQGKAVGCAKVLFEPHA</sequence>
<comment type="catalytic activity">
    <reaction evidence="5">
        <text>a 5'-end (N(2),N(7)-dimethyl 5'-triphosphoguanosine)-ribonucleoside in snRNA + S-adenosyl-L-methionine = a 5'-end (N(2),N(2),N(7)-trimethyl 5'-triphosphoguanosine)-ribonucleoside in snRNA + S-adenosyl-L-homocysteine + H(+)</text>
        <dbReference type="Rhea" id="RHEA:78479"/>
        <dbReference type="Rhea" id="RHEA-COMP:19087"/>
        <dbReference type="Rhea" id="RHEA-COMP:19089"/>
        <dbReference type="ChEBI" id="CHEBI:15378"/>
        <dbReference type="ChEBI" id="CHEBI:57856"/>
        <dbReference type="ChEBI" id="CHEBI:59789"/>
        <dbReference type="ChEBI" id="CHEBI:167623"/>
        <dbReference type="ChEBI" id="CHEBI:172880"/>
    </reaction>
    <physiologicalReaction direction="left-to-right" evidence="5">
        <dbReference type="Rhea" id="RHEA:78480"/>
    </physiologicalReaction>
</comment>
<dbReference type="AlphaFoldDB" id="A0A0G4G2K0"/>
<dbReference type="InParanoid" id="A0A0G4G2K0"/>
<evidence type="ECO:0000256" key="3">
    <source>
        <dbReference type="ARBA" id="ARBA00047418"/>
    </source>
</evidence>
<dbReference type="SUPFAM" id="SSF53335">
    <property type="entry name" value="S-adenosyl-L-methionine-dependent methyltransferases"/>
    <property type="match status" value="1"/>
</dbReference>
<evidence type="ECO:0000256" key="1">
    <source>
        <dbReference type="ARBA" id="ARBA00018517"/>
    </source>
</evidence>
<evidence type="ECO:0000256" key="2">
    <source>
        <dbReference type="ARBA" id="ARBA00025783"/>
    </source>
</evidence>
<dbReference type="STRING" id="1169540.A0A0G4G2K0"/>
<evidence type="ECO:0000313" key="8">
    <source>
        <dbReference type="EMBL" id="CEM21909.1"/>
    </source>
</evidence>
<dbReference type="PhylomeDB" id="A0A0G4G2K0"/>
<comment type="similarity">
    <text evidence="2">Belongs to the methyltransferase superfamily. Trimethylguanosine synthase family.</text>
</comment>
<protein>
    <recommendedName>
        <fullName evidence="1">Trimethylguanosine synthase</fullName>
    </recommendedName>
    <alternativeName>
        <fullName evidence="7">Cap-specific guanine-N(2) methyltransferase</fullName>
    </alternativeName>
</protein>
<dbReference type="Pfam" id="PF09445">
    <property type="entry name" value="Methyltransf_15"/>
    <property type="match status" value="1"/>
</dbReference>
<dbReference type="InterPro" id="IPR019012">
    <property type="entry name" value="RNA_cap_Gua-N2-MeTrfase"/>
</dbReference>
<dbReference type="Gene3D" id="3.40.50.150">
    <property type="entry name" value="Vaccinia Virus protein VP39"/>
    <property type="match status" value="1"/>
</dbReference>
<comment type="catalytic activity">
    <reaction evidence="3">
        <text>a 5'-end (N(2),N(7)-dimethyl 5'-triphosphoguanosine)-ribonucleoside in snoRNA + S-adenosyl-L-methionine = a 5'-end (N(2),N(2),N(7)-trimethyl 5'-triphosphoguanosine)-ribonucleoside in snoRNA + S-adenosyl-L-homocysteine + H(+)</text>
        <dbReference type="Rhea" id="RHEA:78507"/>
        <dbReference type="Rhea" id="RHEA-COMP:19088"/>
        <dbReference type="Rhea" id="RHEA-COMP:19090"/>
        <dbReference type="ChEBI" id="CHEBI:15378"/>
        <dbReference type="ChEBI" id="CHEBI:57856"/>
        <dbReference type="ChEBI" id="CHEBI:59789"/>
        <dbReference type="ChEBI" id="CHEBI:167623"/>
        <dbReference type="ChEBI" id="CHEBI:172880"/>
    </reaction>
    <physiologicalReaction direction="left-to-right" evidence="3">
        <dbReference type="Rhea" id="RHEA:78508"/>
    </physiologicalReaction>
</comment>
<evidence type="ECO:0000313" key="9">
    <source>
        <dbReference type="Proteomes" id="UP000041254"/>
    </source>
</evidence>
<dbReference type="VEuPathDB" id="CryptoDB:Vbra_16733"/>
<comment type="catalytic activity">
    <reaction evidence="4">
        <text>a 5'-end (N(7)-methyl 5'-triphosphoguanosine)-ribonucleoside in snoRNA + S-adenosyl-L-methionine = a 5'-end (N(2),N(7)-dimethyl 5'-triphosphoguanosine)-ribonucleoside in snoRNA + S-adenosyl-L-homocysteine + H(+)</text>
        <dbReference type="Rhea" id="RHEA:78475"/>
        <dbReference type="Rhea" id="RHEA-COMP:19086"/>
        <dbReference type="Rhea" id="RHEA-COMP:19088"/>
        <dbReference type="ChEBI" id="CHEBI:15378"/>
        <dbReference type="ChEBI" id="CHEBI:57856"/>
        <dbReference type="ChEBI" id="CHEBI:59789"/>
        <dbReference type="ChEBI" id="CHEBI:156461"/>
        <dbReference type="ChEBI" id="CHEBI:172880"/>
    </reaction>
    <physiologicalReaction direction="left-to-right" evidence="4">
        <dbReference type="Rhea" id="RHEA:78476"/>
    </physiologicalReaction>
</comment>
<dbReference type="EMBL" id="CDMY01000545">
    <property type="protein sequence ID" value="CEM21909.1"/>
    <property type="molecule type" value="Genomic_DNA"/>
</dbReference>
<evidence type="ECO:0000256" key="6">
    <source>
        <dbReference type="ARBA" id="ARBA00049075"/>
    </source>
</evidence>
<name>A0A0G4G2K0_VITBC</name>
<evidence type="ECO:0000256" key="7">
    <source>
        <dbReference type="ARBA" id="ARBA00049790"/>
    </source>
</evidence>
<organism evidence="8 9">
    <name type="scientific">Vitrella brassicaformis (strain CCMP3155)</name>
    <dbReference type="NCBI Taxonomy" id="1169540"/>
    <lineage>
        <taxon>Eukaryota</taxon>
        <taxon>Sar</taxon>
        <taxon>Alveolata</taxon>
        <taxon>Colpodellida</taxon>
        <taxon>Vitrellaceae</taxon>
        <taxon>Vitrella</taxon>
    </lineage>
</organism>
<reference evidence="8 9" key="1">
    <citation type="submission" date="2014-11" db="EMBL/GenBank/DDBJ databases">
        <authorList>
            <person name="Zhu J."/>
            <person name="Qi W."/>
            <person name="Song R."/>
        </authorList>
    </citation>
    <scope>NUCLEOTIDE SEQUENCE [LARGE SCALE GENOMIC DNA]</scope>
</reference>